<name>A0A0T9RP49_9GAMM</name>
<protein>
    <submittedName>
        <fullName evidence="1">Uncharacterized protein</fullName>
    </submittedName>
</protein>
<evidence type="ECO:0000313" key="1">
    <source>
        <dbReference type="EMBL" id="CNI72486.1"/>
    </source>
</evidence>
<dbReference type="AlphaFoldDB" id="A0A0T9RP49"/>
<dbReference type="Proteomes" id="UP000045840">
    <property type="component" value="Unassembled WGS sequence"/>
</dbReference>
<dbReference type="RefSeq" id="WP_049615482.1">
    <property type="nucleotide sequence ID" value="NZ_CQAZ01000118.1"/>
</dbReference>
<sequence length="119" mass="12951">MSNQELIGRYRNRMVTAKLDSLQRATGSTCVIKRSPKGIVKTIELTPEVLTRALEMFELVIIEALGKAKAGEEIIGTYKDCTKKLGGLTQSGHALIDRLIDEFVTASDELATTSPSVTP</sequence>
<gene>
    <name evidence="1" type="ORF">ERS008529_04757</name>
</gene>
<organism evidence="1 2">
    <name type="scientific">Yersinia pekkanenii</name>
    <dbReference type="NCBI Taxonomy" id="1288385"/>
    <lineage>
        <taxon>Bacteria</taxon>
        <taxon>Pseudomonadati</taxon>
        <taxon>Pseudomonadota</taxon>
        <taxon>Gammaproteobacteria</taxon>
        <taxon>Enterobacterales</taxon>
        <taxon>Yersiniaceae</taxon>
        <taxon>Yersinia</taxon>
    </lineage>
</organism>
<reference evidence="2" key="1">
    <citation type="submission" date="2015-03" db="EMBL/GenBank/DDBJ databases">
        <authorList>
            <consortium name="Pathogen Informatics"/>
        </authorList>
    </citation>
    <scope>NUCLEOTIDE SEQUENCE [LARGE SCALE GENOMIC DNA]</scope>
    <source>
        <strain evidence="2">A125KOH2</strain>
    </source>
</reference>
<proteinExistence type="predicted"/>
<dbReference type="STRING" id="1288385.ERS137968_04947"/>
<accession>A0A0T9RP49</accession>
<evidence type="ECO:0000313" key="2">
    <source>
        <dbReference type="Proteomes" id="UP000045840"/>
    </source>
</evidence>
<dbReference type="EMBL" id="CQAZ01000118">
    <property type="protein sequence ID" value="CNI72486.1"/>
    <property type="molecule type" value="Genomic_DNA"/>
</dbReference>